<organism evidence="1 2">
    <name type="scientific">Romanomermis culicivorax</name>
    <name type="common">Nematode worm</name>
    <dbReference type="NCBI Taxonomy" id="13658"/>
    <lineage>
        <taxon>Eukaryota</taxon>
        <taxon>Metazoa</taxon>
        <taxon>Ecdysozoa</taxon>
        <taxon>Nematoda</taxon>
        <taxon>Enoplea</taxon>
        <taxon>Dorylaimia</taxon>
        <taxon>Mermithida</taxon>
        <taxon>Mermithoidea</taxon>
        <taxon>Mermithidae</taxon>
        <taxon>Romanomermis</taxon>
    </lineage>
</organism>
<accession>A0A915JZN8</accession>
<dbReference type="WBParaSite" id="nRc.2.0.1.t31877-RA">
    <property type="protein sequence ID" value="nRc.2.0.1.t31877-RA"/>
    <property type="gene ID" value="nRc.2.0.1.g31877"/>
</dbReference>
<protein>
    <submittedName>
        <fullName evidence="2">Uncharacterized protein</fullName>
    </submittedName>
</protein>
<evidence type="ECO:0000313" key="1">
    <source>
        <dbReference type="Proteomes" id="UP000887565"/>
    </source>
</evidence>
<dbReference type="Proteomes" id="UP000887565">
    <property type="component" value="Unplaced"/>
</dbReference>
<evidence type="ECO:0000313" key="2">
    <source>
        <dbReference type="WBParaSite" id="nRc.2.0.1.t31877-RA"/>
    </source>
</evidence>
<reference evidence="2" key="1">
    <citation type="submission" date="2022-11" db="UniProtKB">
        <authorList>
            <consortium name="WormBaseParasite"/>
        </authorList>
    </citation>
    <scope>IDENTIFICATION</scope>
</reference>
<dbReference type="AlphaFoldDB" id="A0A915JZN8"/>
<keyword evidence="1" id="KW-1185">Reference proteome</keyword>
<sequence>MKELTKSITTSFLNVWRHSDATRQTCMTASGSSALTPGQLADVFTELNSKIKQLEKQKKSQKSNIFDKFKL</sequence>
<name>A0A915JZN8_ROMCU</name>
<proteinExistence type="predicted"/>